<dbReference type="Gene3D" id="3.30.70.120">
    <property type="match status" value="1"/>
</dbReference>
<protein>
    <submittedName>
        <fullName evidence="3">Uncharacterized protein DUF190</fullName>
    </submittedName>
</protein>
<feature type="region of interest" description="Disordered" evidence="2">
    <location>
        <begin position="243"/>
        <end position="267"/>
    </location>
</feature>
<dbReference type="PANTHER" id="PTHR35604:SF2">
    <property type="entry name" value="TRANSPOSASE INSH FOR INSERTION SEQUENCE ELEMENT IS5A-RELATED"/>
    <property type="match status" value="1"/>
</dbReference>
<organism evidence="3 4">
    <name type="scientific">Rubrivivax gelatinosus</name>
    <name type="common">Rhodocyclus gelatinosus</name>
    <name type="synonym">Rhodopseudomonas gelatinosa</name>
    <dbReference type="NCBI Taxonomy" id="28068"/>
    <lineage>
        <taxon>Bacteria</taxon>
        <taxon>Pseudomonadati</taxon>
        <taxon>Pseudomonadota</taxon>
        <taxon>Betaproteobacteria</taxon>
        <taxon>Burkholderiales</taxon>
        <taxon>Sphaerotilaceae</taxon>
        <taxon>Rubrivivax</taxon>
    </lineage>
</organism>
<proteinExistence type="inferred from homology"/>
<accession>A0A4R2MCQ2</accession>
<comment type="caution">
    <text evidence="3">The sequence shown here is derived from an EMBL/GenBank/DDBJ whole genome shotgun (WGS) entry which is preliminary data.</text>
</comment>
<evidence type="ECO:0000256" key="2">
    <source>
        <dbReference type="SAM" id="MobiDB-lite"/>
    </source>
</evidence>
<dbReference type="EMBL" id="SLXD01000001">
    <property type="protein sequence ID" value="TCP05169.1"/>
    <property type="molecule type" value="Genomic_DNA"/>
</dbReference>
<gene>
    <name evidence="3" type="ORF">EV684_10141</name>
</gene>
<dbReference type="AlphaFoldDB" id="A0A4R2MCQ2"/>
<name>A0A4R2MCQ2_RUBGE</name>
<evidence type="ECO:0000313" key="3">
    <source>
        <dbReference type="EMBL" id="TCP05169.1"/>
    </source>
</evidence>
<dbReference type="SUPFAM" id="SSF54913">
    <property type="entry name" value="GlnB-like"/>
    <property type="match status" value="1"/>
</dbReference>
<dbReference type="Pfam" id="PF02641">
    <property type="entry name" value="DUF190"/>
    <property type="match status" value="1"/>
</dbReference>
<dbReference type="Proteomes" id="UP000295106">
    <property type="component" value="Unassembled WGS sequence"/>
</dbReference>
<comment type="similarity">
    <text evidence="1">Belongs to the UPF0166 family.</text>
</comment>
<evidence type="ECO:0000313" key="4">
    <source>
        <dbReference type="Proteomes" id="UP000295106"/>
    </source>
</evidence>
<dbReference type="InterPro" id="IPR015867">
    <property type="entry name" value="N-reg_PII/ATP_PRibTrfase_C"/>
</dbReference>
<dbReference type="PANTHER" id="PTHR35604">
    <property type="entry name" value="TRANSPOSASE INSH FOR INSERTION SEQUENCE ELEMENT IS5A-RELATED"/>
    <property type="match status" value="1"/>
</dbReference>
<reference evidence="3 4" key="1">
    <citation type="submission" date="2019-03" db="EMBL/GenBank/DDBJ databases">
        <title>Genomic Encyclopedia of Type Strains, Phase IV (KMG-IV): sequencing the most valuable type-strain genomes for metagenomic binning, comparative biology and taxonomic classification.</title>
        <authorList>
            <person name="Goeker M."/>
        </authorList>
    </citation>
    <scope>NUCLEOTIDE SEQUENCE [LARGE SCALE GENOMIC DNA]</scope>
    <source>
        <strain evidence="3 4">DSM 1709</strain>
    </source>
</reference>
<sequence length="295" mass="32158">MNGDQITFFTVEGRRHGRQPMGRWLLEAVKALGITGSTMTAGVDGIGRNGRLHSAHFFELADQPVEVTVAVTELQWEALRERLEHEQANVFYVKTVFEYGVLGGHHSVFSKNRDRLIEHDAVTDLFNETVEMAHKRDLLSGEHFSVDGTLIQAWARPARPMARPSDVAAQMLTDVASPGKRVTVAAGKAYDTKGFVKARREMNVTPHVAQNTARSGGSAIDGRTTRHPGYVTQKAHRAVLRMGQGRRLDPPGDGAGTGQDRPAFDADDGRLQPLAVAHLGPTAPAVRVMNVGMAE</sequence>
<dbReference type="InterPro" id="IPR011322">
    <property type="entry name" value="N-reg_PII-like_a/b"/>
</dbReference>
<dbReference type="InterPro" id="IPR003793">
    <property type="entry name" value="UPF0166"/>
</dbReference>
<evidence type="ECO:0000256" key="1">
    <source>
        <dbReference type="ARBA" id="ARBA00010554"/>
    </source>
</evidence>